<dbReference type="SUPFAM" id="SSF143100">
    <property type="entry name" value="TTHA1013/TTHA0281-like"/>
    <property type="match status" value="1"/>
</dbReference>
<accession>A0ABY5LUB1</accession>
<protein>
    <submittedName>
        <fullName evidence="2">DUF1902 domain-containing protein</fullName>
    </submittedName>
</protein>
<dbReference type="EMBL" id="CP099464">
    <property type="protein sequence ID" value="UUO15596.1"/>
    <property type="molecule type" value="Genomic_DNA"/>
</dbReference>
<dbReference type="Proteomes" id="UP001057561">
    <property type="component" value="Chromosome"/>
</dbReference>
<reference evidence="2" key="1">
    <citation type="submission" date="2022-06" db="EMBL/GenBank/DDBJ databases">
        <title>Nostosin G and Spiroidesin B from the Cyanobacterium Dolichospermum sp. NIES-1697.</title>
        <authorList>
            <person name="Phan C.-S."/>
            <person name="Mehjabin J.J."/>
            <person name="Anas A.R.J."/>
            <person name="Hayasaka M."/>
            <person name="Onoki R."/>
            <person name="Wang J."/>
            <person name="Umezawa T."/>
            <person name="Washio K."/>
            <person name="Morikawa M."/>
            <person name="Okino T."/>
        </authorList>
    </citation>
    <scope>NUCLEOTIDE SEQUENCE</scope>
    <source>
        <strain evidence="2">NIES-1697</strain>
    </source>
</reference>
<evidence type="ECO:0000313" key="3">
    <source>
        <dbReference type="Proteomes" id="UP001057561"/>
    </source>
</evidence>
<dbReference type="Pfam" id="PF08972">
    <property type="entry name" value="DUF1902"/>
    <property type="match status" value="1"/>
</dbReference>
<proteinExistence type="predicted"/>
<dbReference type="InterPro" id="IPR035069">
    <property type="entry name" value="TTHA1013/TTHA0281-like"/>
</dbReference>
<dbReference type="Gene3D" id="3.30.2390.10">
    <property type="entry name" value="TTHA1013-like"/>
    <property type="match status" value="1"/>
</dbReference>
<sequence length="87" mass="9726">MSWCTFMSELSLKVHAFWDEEAQVWTASSEDVPGLATEASSLEDLEQKLMIMIPELLELNQVISGDSGQEISIDIISQRISKILVNV</sequence>
<dbReference type="RefSeq" id="WP_257121263.1">
    <property type="nucleotide sequence ID" value="NZ_CP099464.1"/>
</dbReference>
<dbReference type="InterPro" id="IPR015066">
    <property type="entry name" value="DUF1902"/>
</dbReference>
<feature type="domain" description="DUF1902" evidence="1">
    <location>
        <begin position="12"/>
        <end position="65"/>
    </location>
</feature>
<name>A0ABY5LUB1_9CYAN</name>
<evidence type="ECO:0000313" key="2">
    <source>
        <dbReference type="EMBL" id="UUO15596.1"/>
    </source>
</evidence>
<organism evidence="2 3">
    <name type="scientific">Dolichospermum heterosporum TAC447</name>
    <dbReference type="NCBI Taxonomy" id="747523"/>
    <lineage>
        <taxon>Bacteria</taxon>
        <taxon>Bacillati</taxon>
        <taxon>Cyanobacteriota</taxon>
        <taxon>Cyanophyceae</taxon>
        <taxon>Nostocales</taxon>
        <taxon>Aphanizomenonaceae</taxon>
        <taxon>Dolichospermum</taxon>
        <taxon>Dolichospermum heterosporum</taxon>
    </lineage>
</organism>
<gene>
    <name evidence="2" type="ORF">NG743_00575</name>
</gene>
<keyword evidence="3" id="KW-1185">Reference proteome</keyword>
<evidence type="ECO:0000259" key="1">
    <source>
        <dbReference type="Pfam" id="PF08972"/>
    </source>
</evidence>